<keyword evidence="2" id="KW-1185">Reference proteome</keyword>
<sequence length="129" mass="14400">MERICTFEKNSRQKPQNKHFDSFTERYLRFYFPCMSHLFAFILLVSASLSLSNYCSQIGPTKKGKAKAKSIESTPPLPSTTKYPACIRFIPPSSVAVTIHAKPGSKIATITEDGEANAALLDYISSVRY</sequence>
<comment type="caution">
    <text evidence="1">The sequence shown here is derived from an EMBL/GenBank/DDBJ whole genome shotgun (WGS) entry which is preliminary data.</text>
</comment>
<organism evidence="1 2">
    <name type="scientific">Cichorium intybus</name>
    <name type="common">Chicory</name>
    <dbReference type="NCBI Taxonomy" id="13427"/>
    <lineage>
        <taxon>Eukaryota</taxon>
        <taxon>Viridiplantae</taxon>
        <taxon>Streptophyta</taxon>
        <taxon>Embryophyta</taxon>
        <taxon>Tracheophyta</taxon>
        <taxon>Spermatophyta</taxon>
        <taxon>Magnoliopsida</taxon>
        <taxon>eudicotyledons</taxon>
        <taxon>Gunneridae</taxon>
        <taxon>Pentapetalae</taxon>
        <taxon>asterids</taxon>
        <taxon>campanulids</taxon>
        <taxon>Asterales</taxon>
        <taxon>Asteraceae</taxon>
        <taxon>Cichorioideae</taxon>
        <taxon>Cichorieae</taxon>
        <taxon>Cichoriinae</taxon>
        <taxon>Cichorium</taxon>
    </lineage>
</organism>
<evidence type="ECO:0000313" key="2">
    <source>
        <dbReference type="Proteomes" id="UP001055811"/>
    </source>
</evidence>
<gene>
    <name evidence="1" type="ORF">L2E82_10392</name>
</gene>
<evidence type="ECO:0000313" key="1">
    <source>
        <dbReference type="EMBL" id="KAI3780411.1"/>
    </source>
</evidence>
<dbReference type="Proteomes" id="UP001055811">
    <property type="component" value="Linkage Group LG02"/>
</dbReference>
<protein>
    <submittedName>
        <fullName evidence="1">Uncharacterized protein</fullName>
    </submittedName>
</protein>
<reference evidence="2" key="1">
    <citation type="journal article" date="2022" name="Mol. Ecol. Resour.">
        <title>The genomes of chicory, endive, great burdock and yacon provide insights into Asteraceae palaeo-polyploidization history and plant inulin production.</title>
        <authorList>
            <person name="Fan W."/>
            <person name="Wang S."/>
            <person name="Wang H."/>
            <person name="Wang A."/>
            <person name="Jiang F."/>
            <person name="Liu H."/>
            <person name="Zhao H."/>
            <person name="Xu D."/>
            <person name="Zhang Y."/>
        </authorList>
    </citation>
    <scope>NUCLEOTIDE SEQUENCE [LARGE SCALE GENOMIC DNA]</scope>
    <source>
        <strain evidence="2">cv. Punajuju</strain>
    </source>
</reference>
<name>A0ACB9GB14_CICIN</name>
<accession>A0ACB9GB14</accession>
<proteinExistence type="predicted"/>
<dbReference type="EMBL" id="CM042010">
    <property type="protein sequence ID" value="KAI3780411.1"/>
    <property type="molecule type" value="Genomic_DNA"/>
</dbReference>
<reference evidence="1 2" key="2">
    <citation type="journal article" date="2022" name="Mol. Ecol. Resour.">
        <title>The genomes of chicory, endive, great burdock and yacon provide insights into Asteraceae paleo-polyploidization history and plant inulin production.</title>
        <authorList>
            <person name="Fan W."/>
            <person name="Wang S."/>
            <person name="Wang H."/>
            <person name="Wang A."/>
            <person name="Jiang F."/>
            <person name="Liu H."/>
            <person name="Zhao H."/>
            <person name="Xu D."/>
            <person name="Zhang Y."/>
        </authorList>
    </citation>
    <scope>NUCLEOTIDE SEQUENCE [LARGE SCALE GENOMIC DNA]</scope>
    <source>
        <strain evidence="2">cv. Punajuju</strain>
        <tissue evidence="1">Leaves</tissue>
    </source>
</reference>